<dbReference type="GO" id="GO:0017080">
    <property type="term" value="F:sodium channel regulator activity"/>
    <property type="evidence" value="ECO:0007669"/>
    <property type="project" value="TreeGrafter"/>
</dbReference>
<dbReference type="EMBL" id="GEBQ01010152">
    <property type="protein sequence ID" value="JAT29825.1"/>
    <property type="molecule type" value="Transcribed_RNA"/>
</dbReference>
<name>A0A1B6M1N3_9HEMI</name>
<evidence type="ECO:0000313" key="2">
    <source>
        <dbReference type="EMBL" id="JAT29825.1"/>
    </source>
</evidence>
<gene>
    <name evidence="2" type="ORF">g.6868</name>
</gene>
<dbReference type="PANTHER" id="PTHR12335">
    <property type="entry name" value="TIPE PROTEIN TEMPERATURE-INDUCED PARALYTIC E"/>
    <property type="match status" value="1"/>
</dbReference>
<dbReference type="PANTHER" id="PTHR12335:SF3">
    <property type="entry name" value="IP11896P"/>
    <property type="match status" value="1"/>
</dbReference>
<dbReference type="GO" id="GO:0005886">
    <property type="term" value="C:plasma membrane"/>
    <property type="evidence" value="ECO:0007669"/>
    <property type="project" value="TreeGrafter"/>
</dbReference>
<keyword evidence="1" id="KW-1133">Transmembrane helix</keyword>
<proteinExistence type="predicted"/>
<dbReference type="InterPro" id="IPR031578">
    <property type="entry name" value="TipE"/>
</dbReference>
<keyword evidence="1" id="KW-0472">Membrane</keyword>
<evidence type="ECO:0000256" key="1">
    <source>
        <dbReference type="SAM" id="Phobius"/>
    </source>
</evidence>
<feature type="transmembrane region" description="Helical" evidence="1">
    <location>
        <begin position="21"/>
        <end position="48"/>
    </location>
</feature>
<organism evidence="2">
    <name type="scientific">Graphocephala atropunctata</name>
    <dbReference type="NCBI Taxonomy" id="36148"/>
    <lineage>
        <taxon>Eukaryota</taxon>
        <taxon>Metazoa</taxon>
        <taxon>Ecdysozoa</taxon>
        <taxon>Arthropoda</taxon>
        <taxon>Hexapoda</taxon>
        <taxon>Insecta</taxon>
        <taxon>Pterygota</taxon>
        <taxon>Neoptera</taxon>
        <taxon>Paraneoptera</taxon>
        <taxon>Hemiptera</taxon>
        <taxon>Auchenorrhyncha</taxon>
        <taxon>Membracoidea</taxon>
        <taxon>Cicadellidae</taxon>
        <taxon>Cicadellinae</taxon>
        <taxon>Cicadellini</taxon>
        <taxon>Graphocephala</taxon>
    </lineage>
</organism>
<reference evidence="2" key="1">
    <citation type="submission" date="2015-11" db="EMBL/GenBank/DDBJ databases">
        <title>De novo transcriptome assembly of four potential Pierce s Disease insect vectors from Arizona vineyards.</title>
        <authorList>
            <person name="Tassone E.E."/>
        </authorList>
    </citation>
    <scope>NUCLEOTIDE SEQUENCE</scope>
</reference>
<dbReference type="AlphaFoldDB" id="A0A1B6M1N3"/>
<sequence>MTMGRRRQDKPRLIPEQDRRICGSICLCQLTIVLSCVSLVYLTVAVYMPSHKAFNSGIEPRPVMCQAVNTSLVNNCDWASCGEWCLTKTSGFCPQIHVTTRQNGTDITVENCTRLTTVACPPVNPGVLHKYNCNEDKVCGSLTGLFNCSLGHCANMSELFLCHYKAAINVISDYLVI</sequence>
<protein>
    <submittedName>
        <fullName evidence="2">Uncharacterized protein</fullName>
    </submittedName>
</protein>
<dbReference type="GO" id="GO:0002028">
    <property type="term" value="P:regulation of sodium ion transport"/>
    <property type="evidence" value="ECO:0007669"/>
    <property type="project" value="TreeGrafter"/>
</dbReference>
<accession>A0A1B6M1N3</accession>
<keyword evidence="1" id="KW-0812">Transmembrane</keyword>